<dbReference type="RefSeq" id="WP_377945546.1">
    <property type="nucleotide sequence ID" value="NZ_JBHUCX010000095.1"/>
</dbReference>
<evidence type="ECO:0000313" key="1">
    <source>
        <dbReference type="EMBL" id="MFD1677637.1"/>
    </source>
</evidence>
<comment type="caution">
    <text evidence="1">The sequence shown here is derived from an EMBL/GenBank/DDBJ whole genome shotgun (WGS) entry which is preliminary data.</text>
</comment>
<dbReference type="EMBL" id="JBHUCX010000095">
    <property type="protein sequence ID" value="MFD1677637.1"/>
    <property type="molecule type" value="Genomic_DNA"/>
</dbReference>
<organism evidence="1 2">
    <name type="scientific">Alicyclobacillus fodiniaquatilis</name>
    <dbReference type="NCBI Taxonomy" id="1661150"/>
    <lineage>
        <taxon>Bacteria</taxon>
        <taxon>Bacillati</taxon>
        <taxon>Bacillota</taxon>
        <taxon>Bacilli</taxon>
        <taxon>Bacillales</taxon>
        <taxon>Alicyclobacillaceae</taxon>
        <taxon>Alicyclobacillus</taxon>
    </lineage>
</organism>
<name>A0ABW4JN43_9BACL</name>
<evidence type="ECO:0008006" key="3">
    <source>
        <dbReference type="Google" id="ProtNLM"/>
    </source>
</evidence>
<dbReference type="Proteomes" id="UP001597079">
    <property type="component" value="Unassembled WGS sequence"/>
</dbReference>
<proteinExistence type="predicted"/>
<keyword evidence="2" id="KW-1185">Reference proteome</keyword>
<gene>
    <name evidence="1" type="ORF">ACFSB2_23525</name>
</gene>
<protein>
    <recommendedName>
        <fullName evidence="3">Aminoglycoside phosphotransferase domain-containing protein</fullName>
    </recommendedName>
</protein>
<evidence type="ECO:0000313" key="2">
    <source>
        <dbReference type="Proteomes" id="UP001597079"/>
    </source>
</evidence>
<reference evidence="2" key="1">
    <citation type="journal article" date="2019" name="Int. J. Syst. Evol. Microbiol.">
        <title>The Global Catalogue of Microorganisms (GCM) 10K type strain sequencing project: providing services to taxonomists for standard genome sequencing and annotation.</title>
        <authorList>
            <consortium name="The Broad Institute Genomics Platform"/>
            <consortium name="The Broad Institute Genome Sequencing Center for Infectious Disease"/>
            <person name="Wu L."/>
            <person name="Ma J."/>
        </authorList>
    </citation>
    <scope>NUCLEOTIDE SEQUENCE [LARGE SCALE GENOMIC DNA]</scope>
    <source>
        <strain evidence="2">CGMCC 1.12286</strain>
    </source>
</reference>
<sequence>MHNVICEDKDHYCFLDFEYSRLCPMVFVMDVLGEPWESLPMDALADRALRAFLTGWNREADERIEWHDFAISYHCVRVYRKCYEFEGWLSELAKNKRDQQTREWAEQGAEQLMGLMHTAKQAIQA</sequence>
<accession>A0ABW4JN43</accession>